<evidence type="ECO:0000256" key="10">
    <source>
        <dbReference type="HAMAP-Rule" id="MF_00321"/>
    </source>
</evidence>
<organism evidence="12 13">
    <name type="scientific">Pseudomonas kuykendallii</name>
    <dbReference type="NCBI Taxonomy" id="1007099"/>
    <lineage>
        <taxon>Bacteria</taxon>
        <taxon>Pseudomonadati</taxon>
        <taxon>Pseudomonadota</taxon>
        <taxon>Gammaproteobacteria</taxon>
        <taxon>Pseudomonadales</taxon>
        <taxon>Pseudomonadaceae</taxon>
        <taxon>Pseudomonas</taxon>
    </lineage>
</organism>
<evidence type="ECO:0000313" key="13">
    <source>
        <dbReference type="Proteomes" id="UP000243778"/>
    </source>
</evidence>
<dbReference type="EMBL" id="FNNU01000001">
    <property type="protein sequence ID" value="SDW28360.1"/>
    <property type="molecule type" value="Genomic_DNA"/>
</dbReference>
<dbReference type="AlphaFoldDB" id="A0A1H2S9Z9"/>
<keyword evidence="9 10" id="KW-0131">Cell cycle</keyword>
<dbReference type="SUPFAM" id="SSF52540">
    <property type="entry name" value="P-loop containing nucleoside triphosphate hydrolases"/>
    <property type="match status" value="1"/>
</dbReference>
<sequence>MSFKNPILGLCQQAAFLISAAKVDQCPADEGLEVAFAGRSNAGKSSALNTLTHASLARTSKTPGRTQLLNFFSLDEHRRLVDLPGYGYAKVPIPLKQHWQKHLEAYLSSRNSLAGLILMMDIRHPLTDFDRMMLDWATASRMPMHILLTKADKLAYGAAKNALLKVQRDIQQGWGNDVVSIQLFSAPKRQGIEEAQLVLAQWLGLLDDEEEDDQPEE</sequence>
<dbReference type="InterPro" id="IPR030393">
    <property type="entry name" value="G_ENGB_dom"/>
</dbReference>
<keyword evidence="6" id="KW-0460">Magnesium</keyword>
<evidence type="ECO:0000256" key="1">
    <source>
        <dbReference type="ARBA" id="ARBA00001946"/>
    </source>
</evidence>
<dbReference type="GO" id="GO:0000917">
    <property type="term" value="P:division septum assembly"/>
    <property type="evidence" value="ECO:0007669"/>
    <property type="project" value="UniProtKB-KW"/>
</dbReference>
<evidence type="ECO:0000256" key="2">
    <source>
        <dbReference type="ARBA" id="ARBA00009638"/>
    </source>
</evidence>
<evidence type="ECO:0000256" key="6">
    <source>
        <dbReference type="ARBA" id="ARBA00022842"/>
    </source>
</evidence>
<gene>
    <name evidence="10" type="primary">engB</name>
    <name evidence="12" type="ORF">SAMN05216287_0590</name>
</gene>
<keyword evidence="4" id="KW-0479">Metal-binding</keyword>
<keyword evidence="7 10" id="KW-0342">GTP-binding</keyword>
<dbReference type="Gene3D" id="3.40.50.300">
    <property type="entry name" value="P-loop containing nucleotide triphosphate hydrolases"/>
    <property type="match status" value="1"/>
</dbReference>
<dbReference type="OrthoDB" id="9804921at2"/>
<keyword evidence="3 10" id="KW-0132">Cell division</keyword>
<dbReference type="PANTHER" id="PTHR11649:SF13">
    <property type="entry name" value="ENGB-TYPE G DOMAIN-CONTAINING PROTEIN"/>
    <property type="match status" value="1"/>
</dbReference>
<dbReference type="Pfam" id="PF01926">
    <property type="entry name" value="MMR_HSR1"/>
    <property type="match status" value="1"/>
</dbReference>
<comment type="similarity">
    <text evidence="2 10">Belongs to the TRAFAC class TrmE-Era-EngA-EngB-Septin-like GTPase superfamily. EngB GTPase family.</text>
</comment>
<accession>A0A1H2S9Z9</accession>
<evidence type="ECO:0000313" key="12">
    <source>
        <dbReference type="EMBL" id="SDW28360.1"/>
    </source>
</evidence>
<dbReference type="RefSeq" id="WP_090224465.1">
    <property type="nucleotide sequence ID" value="NZ_FNNU01000001.1"/>
</dbReference>
<dbReference type="GO" id="GO:0005525">
    <property type="term" value="F:GTP binding"/>
    <property type="evidence" value="ECO:0007669"/>
    <property type="project" value="UniProtKB-UniRule"/>
</dbReference>
<evidence type="ECO:0000256" key="8">
    <source>
        <dbReference type="ARBA" id="ARBA00023210"/>
    </source>
</evidence>
<dbReference type="CDD" id="cd01876">
    <property type="entry name" value="YihA_EngB"/>
    <property type="match status" value="1"/>
</dbReference>
<evidence type="ECO:0000259" key="11">
    <source>
        <dbReference type="PROSITE" id="PS51706"/>
    </source>
</evidence>
<evidence type="ECO:0000256" key="4">
    <source>
        <dbReference type="ARBA" id="ARBA00022723"/>
    </source>
</evidence>
<dbReference type="STRING" id="1007099.SAMN05216287_0590"/>
<dbReference type="PANTHER" id="PTHR11649">
    <property type="entry name" value="MSS1/TRME-RELATED GTP-BINDING PROTEIN"/>
    <property type="match status" value="1"/>
</dbReference>
<evidence type="ECO:0000256" key="3">
    <source>
        <dbReference type="ARBA" id="ARBA00022618"/>
    </source>
</evidence>
<feature type="domain" description="EngB-type G" evidence="11">
    <location>
        <begin position="30"/>
        <end position="205"/>
    </location>
</feature>
<dbReference type="Proteomes" id="UP000243778">
    <property type="component" value="Unassembled WGS sequence"/>
</dbReference>
<dbReference type="NCBIfam" id="TIGR03598">
    <property type="entry name" value="GTPase_YsxC"/>
    <property type="match status" value="1"/>
</dbReference>
<protein>
    <recommendedName>
        <fullName evidence="10">Probable GTP-binding protein EngB</fullName>
    </recommendedName>
</protein>
<proteinExistence type="inferred from homology"/>
<evidence type="ECO:0000256" key="7">
    <source>
        <dbReference type="ARBA" id="ARBA00023134"/>
    </source>
</evidence>
<dbReference type="FunFam" id="3.40.50.300:FF:000098">
    <property type="entry name" value="Probable GTP-binding protein EngB"/>
    <property type="match status" value="1"/>
</dbReference>
<dbReference type="GO" id="GO:0005829">
    <property type="term" value="C:cytosol"/>
    <property type="evidence" value="ECO:0007669"/>
    <property type="project" value="TreeGrafter"/>
</dbReference>
<evidence type="ECO:0000256" key="9">
    <source>
        <dbReference type="ARBA" id="ARBA00023306"/>
    </source>
</evidence>
<evidence type="ECO:0000256" key="5">
    <source>
        <dbReference type="ARBA" id="ARBA00022741"/>
    </source>
</evidence>
<dbReference type="InterPro" id="IPR019987">
    <property type="entry name" value="GTP-bd_ribosome_bio_YsxC"/>
</dbReference>
<comment type="cofactor">
    <cofactor evidence="1">
        <name>Mg(2+)</name>
        <dbReference type="ChEBI" id="CHEBI:18420"/>
    </cofactor>
</comment>
<comment type="function">
    <text evidence="10">Necessary for normal cell division and for the maintenance of normal septation.</text>
</comment>
<name>A0A1H2S9Z9_9PSED</name>
<keyword evidence="13" id="KW-1185">Reference proteome</keyword>
<dbReference type="GO" id="GO:0046872">
    <property type="term" value="F:metal ion binding"/>
    <property type="evidence" value="ECO:0007669"/>
    <property type="project" value="UniProtKB-KW"/>
</dbReference>
<dbReference type="PROSITE" id="PS51706">
    <property type="entry name" value="G_ENGB"/>
    <property type="match status" value="1"/>
</dbReference>
<keyword evidence="8 10" id="KW-0717">Septation</keyword>
<reference evidence="13" key="1">
    <citation type="submission" date="2016-10" db="EMBL/GenBank/DDBJ databases">
        <authorList>
            <person name="Varghese N."/>
            <person name="Submissions S."/>
        </authorList>
    </citation>
    <scope>NUCLEOTIDE SEQUENCE [LARGE SCALE GENOMIC DNA]</scope>
    <source>
        <strain evidence="13">NRRL B-59562</strain>
    </source>
</reference>
<dbReference type="InterPro" id="IPR006073">
    <property type="entry name" value="GTP-bd"/>
</dbReference>
<dbReference type="HAMAP" id="MF_00321">
    <property type="entry name" value="GTPase_EngB"/>
    <property type="match status" value="1"/>
</dbReference>
<keyword evidence="5 10" id="KW-0547">Nucleotide-binding</keyword>
<dbReference type="InterPro" id="IPR027417">
    <property type="entry name" value="P-loop_NTPase"/>
</dbReference>